<dbReference type="EMBL" id="JACHMM010000001">
    <property type="protein sequence ID" value="MBB5790742.1"/>
    <property type="molecule type" value="Genomic_DNA"/>
</dbReference>
<feature type="transmembrane region" description="Helical" evidence="2">
    <location>
        <begin position="58"/>
        <end position="76"/>
    </location>
</feature>
<feature type="transmembrane region" description="Helical" evidence="2">
    <location>
        <begin position="114"/>
        <end position="137"/>
    </location>
</feature>
<keyword evidence="4" id="KW-1185">Reference proteome</keyword>
<accession>A0A7W9GVC0</accession>
<dbReference type="AlphaFoldDB" id="A0A7W9GVC0"/>
<evidence type="ECO:0000313" key="4">
    <source>
        <dbReference type="Proteomes" id="UP000542813"/>
    </source>
</evidence>
<proteinExistence type="predicted"/>
<evidence type="ECO:0000313" key="3">
    <source>
        <dbReference type="EMBL" id="MBB5790742.1"/>
    </source>
</evidence>
<evidence type="ECO:0008006" key="5">
    <source>
        <dbReference type="Google" id="ProtNLM"/>
    </source>
</evidence>
<sequence length="160" mass="16647">MSNTTPASPDPANTPVQGPPPGYDQPPPGYPQQPPPSGYYQQPPPGYYQQQPPAPRNGIGLAAIIVGMAGLVFGLVPLTGFIAIILGLTGLALGLAALGRVRRRQATNKWTTRIAVLVSAGAMALGIWGMTIVFGAVEDLDEGLDCIAEADTPEQIEACE</sequence>
<name>A0A7W9GVC0_9ACTN</name>
<reference evidence="3 4" key="1">
    <citation type="submission" date="2020-08" db="EMBL/GenBank/DDBJ databases">
        <title>Sequencing the genomes of 1000 actinobacteria strains.</title>
        <authorList>
            <person name="Klenk H.-P."/>
        </authorList>
    </citation>
    <scope>NUCLEOTIDE SEQUENCE [LARGE SCALE GENOMIC DNA]</scope>
    <source>
        <strain evidence="3 4">DSM 102122</strain>
    </source>
</reference>
<dbReference type="Proteomes" id="UP000542813">
    <property type="component" value="Unassembled WGS sequence"/>
</dbReference>
<comment type="caution">
    <text evidence="3">The sequence shown here is derived from an EMBL/GenBank/DDBJ whole genome shotgun (WGS) entry which is preliminary data.</text>
</comment>
<protein>
    <recommendedName>
        <fullName evidence="5">DUF4190 domain-containing protein</fullName>
    </recommendedName>
</protein>
<gene>
    <name evidence="3" type="ORF">HD601_005317</name>
</gene>
<evidence type="ECO:0000256" key="2">
    <source>
        <dbReference type="SAM" id="Phobius"/>
    </source>
</evidence>
<keyword evidence="2" id="KW-1133">Transmembrane helix</keyword>
<organism evidence="3 4">
    <name type="scientific">Jiangella mangrovi</name>
    <dbReference type="NCBI Taxonomy" id="1524084"/>
    <lineage>
        <taxon>Bacteria</taxon>
        <taxon>Bacillati</taxon>
        <taxon>Actinomycetota</taxon>
        <taxon>Actinomycetes</taxon>
        <taxon>Jiangellales</taxon>
        <taxon>Jiangellaceae</taxon>
        <taxon>Jiangella</taxon>
    </lineage>
</organism>
<feature type="compositionally biased region" description="Pro residues" evidence="1">
    <location>
        <begin position="17"/>
        <end position="46"/>
    </location>
</feature>
<evidence type="ECO:0000256" key="1">
    <source>
        <dbReference type="SAM" id="MobiDB-lite"/>
    </source>
</evidence>
<feature type="transmembrane region" description="Helical" evidence="2">
    <location>
        <begin position="82"/>
        <end position="102"/>
    </location>
</feature>
<feature type="region of interest" description="Disordered" evidence="1">
    <location>
        <begin position="1"/>
        <end position="52"/>
    </location>
</feature>
<keyword evidence="2" id="KW-0472">Membrane</keyword>
<keyword evidence="2" id="KW-0812">Transmembrane</keyword>
<dbReference type="RefSeq" id="WP_184827031.1">
    <property type="nucleotide sequence ID" value="NZ_JACHMM010000001.1"/>
</dbReference>